<dbReference type="PANTHER" id="PTHR43518">
    <property type="entry name" value="NITRATE REDUCTASE BETA SUBUNIT"/>
    <property type="match status" value="1"/>
</dbReference>
<keyword evidence="6" id="KW-0479">Metal-binding</keyword>
<dbReference type="EC" id="1.7.99.4" evidence="12"/>
<dbReference type="Pfam" id="PF13247">
    <property type="entry name" value="Fer4_11"/>
    <property type="match status" value="1"/>
</dbReference>
<dbReference type="InterPro" id="IPR029263">
    <property type="entry name" value="Nitr_red_bet_C"/>
</dbReference>
<evidence type="ECO:0000313" key="13">
    <source>
        <dbReference type="Proteomes" id="UP000319837"/>
    </source>
</evidence>
<dbReference type="EMBL" id="RIBP01000001">
    <property type="protein sequence ID" value="TRZ39990.1"/>
    <property type="molecule type" value="Genomic_DNA"/>
</dbReference>
<comment type="subcellular location">
    <subcellularLocation>
        <location evidence="3">Cell envelope</location>
    </subcellularLocation>
</comment>
<keyword evidence="5" id="KW-0004">4Fe-4S</keyword>
<sequence length="520" mass="59060">MKIKAQIAMVLNLDKCIGCHTCSVTCKNTWTNRPGAEYMWFNNVETKPGIGYPKRWEDQEHYKGGWELTKKGKLQLKSGSKINKIATGKIFYNPDMPKLDDYYEPWTYSYDNLFSPKERAQKPVARPQSLISGKEMEIEWGPNWEDDLAGAPETAPLDPNIQKIEEEIKMNFDTAFMTYLPRLCEHCLNPACVASCPSGAMYKRDEDGIVLVNQEACRSWRFCMSGCPYKKVYFNWKTNKAEKCTFCFPRIENGLPTVCSETCTGRIRYLGVLLYDADGVEAAASTESEQDLYKAQLDLFLDPYDPEVIKQAKKDGVPESFIEAAQNSPIYKMAIEYKIAFPLHPEYRTLPMVWYVPPLSPIMSYFEGKDSIKNPDMIFPAIEEMRIPVSYIASMLTAGDTDVVILALQRMAMMRQYMRAASSNKKFDVTRLERVGLTEKTTKEMYRLLAIAKYEDRFVIPTSHKEAYMDAYNEQGTSGFDACNGCSLAGNGVGANNSPAVSTANQSSYEQNFYGGIWRD</sequence>
<dbReference type="NCBIfam" id="TIGR01660">
    <property type="entry name" value="narH"/>
    <property type="match status" value="1"/>
</dbReference>
<dbReference type="Pfam" id="PF14711">
    <property type="entry name" value="Nitr_red_bet_C"/>
    <property type="match status" value="1"/>
</dbReference>
<feature type="domain" description="4Fe-4S ferredoxin-type" evidence="11">
    <location>
        <begin position="7"/>
        <end position="36"/>
    </location>
</feature>
<dbReference type="InterPro" id="IPR038262">
    <property type="entry name" value="Nitr_red_bet_C_sf"/>
</dbReference>
<keyword evidence="4" id="KW-0813">Transport</keyword>
<comment type="caution">
    <text evidence="12">The sequence shown here is derived from an EMBL/GenBank/DDBJ whole genome shotgun (WGS) entry which is preliminary data.</text>
</comment>
<dbReference type="GO" id="GO:0042126">
    <property type="term" value="P:nitrate metabolic process"/>
    <property type="evidence" value="ECO:0007669"/>
    <property type="project" value="InterPro"/>
</dbReference>
<dbReference type="InterPro" id="IPR017896">
    <property type="entry name" value="4Fe4S_Fe-S-bd"/>
</dbReference>
<dbReference type="Proteomes" id="UP000319837">
    <property type="component" value="Unassembled WGS sequence"/>
</dbReference>
<evidence type="ECO:0000256" key="3">
    <source>
        <dbReference type="ARBA" id="ARBA00004196"/>
    </source>
</evidence>
<comment type="cofactor">
    <cofactor evidence="1">
        <name>[3Fe-4S] cluster</name>
        <dbReference type="ChEBI" id="CHEBI:21137"/>
    </cofactor>
</comment>
<keyword evidence="12" id="KW-0560">Oxidoreductase</keyword>
<evidence type="ECO:0000256" key="1">
    <source>
        <dbReference type="ARBA" id="ARBA00001927"/>
    </source>
</evidence>
<dbReference type="GO" id="GO:0051539">
    <property type="term" value="F:4 iron, 4 sulfur cluster binding"/>
    <property type="evidence" value="ECO:0007669"/>
    <property type="project" value="UniProtKB-KW"/>
</dbReference>
<dbReference type="PANTHER" id="PTHR43518:SF1">
    <property type="entry name" value="RESPIRATORY NITRATE REDUCTASE 1 BETA CHAIN"/>
    <property type="match status" value="1"/>
</dbReference>
<accession>A0A553SSL3</accession>
<keyword evidence="7" id="KW-0677">Repeat</keyword>
<dbReference type="Gene3D" id="3.30.70.20">
    <property type="match status" value="3"/>
</dbReference>
<feature type="domain" description="4Fe-4S ferredoxin-type" evidence="11">
    <location>
        <begin position="175"/>
        <end position="206"/>
    </location>
</feature>
<dbReference type="GO" id="GO:0009055">
    <property type="term" value="F:electron transfer activity"/>
    <property type="evidence" value="ECO:0007669"/>
    <property type="project" value="TreeGrafter"/>
</dbReference>
<evidence type="ECO:0000256" key="8">
    <source>
        <dbReference type="ARBA" id="ARBA00022982"/>
    </source>
</evidence>
<evidence type="ECO:0000256" key="7">
    <source>
        <dbReference type="ARBA" id="ARBA00022737"/>
    </source>
</evidence>
<name>A0A553SSL3_NIACI</name>
<dbReference type="RefSeq" id="WP_185763410.1">
    <property type="nucleotide sequence ID" value="NZ_RIBP01000001.1"/>
</dbReference>
<reference evidence="13" key="1">
    <citation type="submission" date="2018-10" db="EMBL/GenBank/DDBJ databases">
        <title>FDA dAtabase for Regulatory Grade micrObial Sequences (FDA-ARGOS): Supporting development and validation of Infectious Disease Dx tests.</title>
        <authorList>
            <person name="Minogue T."/>
            <person name="Wolcott M."/>
            <person name="Wasieloski L."/>
            <person name="Aguilar W."/>
            <person name="Moore D."/>
            <person name="Tallon L."/>
            <person name="Sadzewicz L."/>
            <person name="Sengamalay N."/>
            <person name="Ott S."/>
            <person name="Godinez A."/>
            <person name="Nagaraj S."/>
            <person name="Vavikolanu K."/>
            <person name="Vyas G."/>
            <person name="Nadendla S."/>
            <person name="George J."/>
            <person name="Sichtig H."/>
        </authorList>
    </citation>
    <scope>NUCLEOTIDE SEQUENCE [LARGE SCALE GENOMIC DNA]</scope>
    <source>
        <strain evidence="13">FDAARGOS_343</strain>
    </source>
</reference>
<evidence type="ECO:0000256" key="10">
    <source>
        <dbReference type="ARBA" id="ARBA00023014"/>
    </source>
</evidence>
<evidence type="ECO:0000256" key="6">
    <source>
        <dbReference type="ARBA" id="ARBA00022723"/>
    </source>
</evidence>
<keyword evidence="10" id="KW-0411">Iron-sulfur</keyword>
<dbReference type="GO" id="GO:0008940">
    <property type="term" value="F:nitrate reductase activity"/>
    <property type="evidence" value="ECO:0007669"/>
    <property type="project" value="InterPro"/>
</dbReference>
<dbReference type="GO" id="GO:0030313">
    <property type="term" value="C:cell envelope"/>
    <property type="evidence" value="ECO:0007669"/>
    <property type="project" value="UniProtKB-SubCell"/>
</dbReference>
<dbReference type="GO" id="GO:0009325">
    <property type="term" value="C:nitrate reductase complex"/>
    <property type="evidence" value="ECO:0007669"/>
    <property type="project" value="InterPro"/>
</dbReference>
<dbReference type="CDD" id="cd10557">
    <property type="entry name" value="NarH_beta-like"/>
    <property type="match status" value="1"/>
</dbReference>
<gene>
    <name evidence="12" type="primary">narH</name>
    <name evidence="12" type="ORF">CEQ21_03350</name>
</gene>
<dbReference type="InterPro" id="IPR006547">
    <property type="entry name" value="NO3_Rdtase_bsu"/>
</dbReference>
<evidence type="ECO:0000256" key="9">
    <source>
        <dbReference type="ARBA" id="ARBA00023004"/>
    </source>
</evidence>
<organism evidence="12 13">
    <name type="scientific">Niallia circulans</name>
    <name type="common">Bacillus circulans</name>
    <dbReference type="NCBI Taxonomy" id="1397"/>
    <lineage>
        <taxon>Bacteria</taxon>
        <taxon>Bacillati</taxon>
        <taxon>Bacillota</taxon>
        <taxon>Bacilli</taxon>
        <taxon>Bacillales</taxon>
        <taxon>Bacillaceae</taxon>
        <taxon>Niallia</taxon>
    </lineage>
</organism>
<keyword evidence="8" id="KW-0249">Electron transport</keyword>
<keyword evidence="9" id="KW-0408">Iron</keyword>
<dbReference type="GO" id="GO:0016020">
    <property type="term" value="C:membrane"/>
    <property type="evidence" value="ECO:0007669"/>
    <property type="project" value="TreeGrafter"/>
</dbReference>
<evidence type="ECO:0000259" key="11">
    <source>
        <dbReference type="PROSITE" id="PS51379"/>
    </source>
</evidence>
<evidence type="ECO:0000256" key="2">
    <source>
        <dbReference type="ARBA" id="ARBA00001966"/>
    </source>
</evidence>
<evidence type="ECO:0000256" key="4">
    <source>
        <dbReference type="ARBA" id="ARBA00022448"/>
    </source>
</evidence>
<evidence type="ECO:0000313" key="12">
    <source>
        <dbReference type="EMBL" id="TRZ39990.1"/>
    </source>
</evidence>
<dbReference type="GO" id="GO:0046872">
    <property type="term" value="F:metal ion binding"/>
    <property type="evidence" value="ECO:0007669"/>
    <property type="project" value="UniProtKB-KW"/>
</dbReference>
<dbReference type="GO" id="GO:0009061">
    <property type="term" value="P:anaerobic respiration"/>
    <property type="evidence" value="ECO:0007669"/>
    <property type="project" value="TreeGrafter"/>
</dbReference>
<dbReference type="Gene3D" id="1.10.3650.10">
    <property type="entry name" value="nitrate reductase domain like"/>
    <property type="match status" value="1"/>
</dbReference>
<dbReference type="PROSITE" id="PS51379">
    <property type="entry name" value="4FE4S_FER_2"/>
    <property type="match status" value="2"/>
</dbReference>
<dbReference type="SUPFAM" id="SSF54862">
    <property type="entry name" value="4Fe-4S ferredoxins"/>
    <property type="match status" value="1"/>
</dbReference>
<dbReference type="AlphaFoldDB" id="A0A553SSL3"/>
<evidence type="ECO:0000256" key="5">
    <source>
        <dbReference type="ARBA" id="ARBA00022485"/>
    </source>
</evidence>
<protein>
    <submittedName>
        <fullName evidence="12">Nitrate reductase subunit beta</fullName>
        <ecNumber evidence="12">1.7.99.4</ecNumber>
    </submittedName>
</protein>
<dbReference type="FunFam" id="3.30.70.20:FF:000010">
    <property type="entry name" value="Respiratory nitrate reductase beta subunit"/>
    <property type="match status" value="1"/>
</dbReference>
<comment type="cofactor">
    <cofactor evidence="2">
        <name>[4Fe-4S] cluster</name>
        <dbReference type="ChEBI" id="CHEBI:49883"/>
    </cofactor>
</comment>
<dbReference type="FunFam" id="3.30.70.20:FF:000008">
    <property type="entry name" value="Respiratory nitrate reductase beta subunit"/>
    <property type="match status" value="1"/>
</dbReference>
<proteinExistence type="predicted"/>